<sequence>MGKFILTDVRLFTAGADLTGRSNKVEITSEVEDKDATNYGSQGWKEVLGGLASSDIAGEGQWEAGDPGKVDNVSWAELGAVGPWTIGPDGAAVGDLTYFTRALRADYKLGDAVGEIAPWTGSAKGSWPLVRGVFEHAPGTARTSSGDSAGVELGSVAAGQSLYAALHVLSVSGTSSPTITVEVESDVDGNFSSPATQLSFTAATAAGGQILRTGGSPVADTWYRASWTISGSTPSFMFALALGIR</sequence>
<protein>
    <submittedName>
        <fullName evidence="1">Uncharacterized protein</fullName>
    </submittedName>
</protein>
<dbReference type="AlphaFoldDB" id="A0A5R9ECQ8"/>
<evidence type="ECO:0000313" key="1">
    <source>
        <dbReference type="EMBL" id="TLQ45753.1"/>
    </source>
</evidence>
<keyword evidence="2" id="KW-1185">Reference proteome</keyword>
<gene>
    <name evidence="1" type="ORF">FEF34_24630</name>
</gene>
<dbReference type="OrthoDB" id="4151701at2"/>
<dbReference type="Proteomes" id="UP000305921">
    <property type="component" value="Unassembled WGS sequence"/>
</dbReference>
<proteinExistence type="predicted"/>
<dbReference type="RefSeq" id="WP_138055081.1">
    <property type="nucleotide sequence ID" value="NZ_VAWE01000001.1"/>
</dbReference>
<reference evidence="1 2" key="1">
    <citation type="submission" date="2019-05" db="EMBL/GenBank/DDBJ databases">
        <title>Streptomyces marianii sp. nov., a novel marine actinomycete from southern coast of India.</title>
        <authorList>
            <person name="Iniyan A.M."/>
            <person name="Wink J."/>
            <person name="Ramprasad E."/>
            <person name="Ramana C.V."/>
            <person name="Bunk B."/>
            <person name="Sproer C."/>
            <person name="Joseph F.-J.R.S."/>
            <person name="Vincent S.G.P."/>
        </authorList>
    </citation>
    <scope>NUCLEOTIDE SEQUENCE [LARGE SCALE GENOMIC DNA]</scope>
    <source>
        <strain evidence="1 2">ICN19</strain>
    </source>
</reference>
<comment type="caution">
    <text evidence="1">The sequence shown here is derived from an EMBL/GenBank/DDBJ whole genome shotgun (WGS) entry which is preliminary data.</text>
</comment>
<organism evidence="1 2">
    <name type="scientific">Streptomyces marianii</name>
    <dbReference type="NCBI Taxonomy" id="1817406"/>
    <lineage>
        <taxon>Bacteria</taxon>
        <taxon>Bacillati</taxon>
        <taxon>Actinomycetota</taxon>
        <taxon>Actinomycetes</taxon>
        <taxon>Kitasatosporales</taxon>
        <taxon>Streptomycetaceae</taxon>
        <taxon>Streptomyces</taxon>
    </lineage>
</organism>
<dbReference type="EMBL" id="VAWE01000001">
    <property type="protein sequence ID" value="TLQ45753.1"/>
    <property type="molecule type" value="Genomic_DNA"/>
</dbReference>
<evidence type="ECO:0000313" key="2">
    <source>
        <dbReference type="Proteomes" id="UP000305921"/>
    </source>
</evidence>
<name>A0A5R9ECQ8_9ACTN</name>
<accession>A0A5R9ECQ8</accession>